<proteinExistence type="predicted"/>
<dbReference type="AlphaFoldDB" id="A0A9Q3BW43"/>
<gene>
    <name evidence="1" type="ORF">O181_012279</name>
</gene>
<protein>
    <submittedName>
        <fullName evidence="1">Uncharacterized protein</fullName>
    </submittedName>
</protein>
<evidence type="ECO:0000313" key="2">
    <source>
        <dbReference type="Proteomes" id="UP000765509"/>
    </source>
</evidence>
<dbReference type="EMBL" id="AVOT02003129">
    <property type="protein sequence ID" value="MBW0472564.1"/>
    <property type="molecule type" value="Genomic_DNA"/>
</dbReference>
<dbReference type="Proteomes" id="UP000765509">
    <property type="component" value="Unassembled WGS sequence"/>
</dbReference>
<keyword evidence="2" id="KW-1185">Reference proteome</keyword>
<reference evidence="1" key="1">
    <citation type="submission" date="2021-03" db="EMBL/GenBank/DDBJ databases">
        <title>Draft genome sequence of rust myrtle Austropuccinia psidii MF-1, a brazilian biotype.</title>
        <authorList>
            <person name="Quecine M.C."/>
            <person name="Pachon D.M.R."/>
            <person name="Bonatelli M.L."/>
            <person name="Correr F.H."/>
            <person name="Franceschini L.M."/>
            <person name="Leite T.F."/>
            <person name="Margarido G.R.A."/>
            <person name="Almeida C.A."/>
            <person name="Ferrarezi J.A."/>
            <person name="Labate C.A."/>
        </authorList>
    </citation>
    <scope>NUCLEOTIDE SEQUENCE</scope>
    <source>
        <strain evidence="1">MF-1</strain>
    </source>
</reference>
<name>A0A9Q3BW43_9BASI</name>
<organism evidence="1 2">
    <name type="scientific">Austropuccinia psidii MF-1</name>
    <dbReference type="NCBI Taxonomy" id="1389203"/>
    <lineage>
        <taxon>Eukaryota</taxon>
        <taxon>Fungi</taxon>
        <taxon>Dikarya</taxon>
        <taxon>Basidiomycota</taxon>
        <taxon>Pucciniomycotina</taxon>
        <taxon>Pucciniomycetes</taxon>
        <taxon>Pucciniales</taxon>
        <taxon>Sphaerophragmiaceae</taxon>
        <taxon>Austropuccinia</taxon>
    </lineage>
</organism>
<evidence type="ECO:0000313" key="1">
    <source>
        <dbReference type="EMBL" id="MBW0472564.1"/>
    </source>
</evidence>
<comment type="caution">
    <text evidence="1">The sequence shown here is derived from an EMBL/GenBank/DDBJ whole genome shotgun (WGS) entry which is preliminary data.</text>
</comment>
<accession>A0A9Q3BW43</accession>
<sequence>MKAELLGNPWWDFHAYPIPQGGGAEKRTYNNVTHNPTEELTKSSQIYPFNAPSWRVLPNSHGDGRVCQLILRNDEGHAQKVDSPGCGGQS</sequence>